<dbReference type="InterPro" id="IPR023214">
    <property type="entry name" value="HAD_sf"/>
</dbReference>
<evidence type="ECO:0000313" key="1">
    <source>
        <dbReference type="EMBL" id="MPR35785.1"/>
    </source>
</evidence>
<comment type="caution">
    <text evidence="1">The sequence shown here is derived from an EMBL/GenBank/DDBJ whole genome shotgun (WGS) entry which is preliminary data.</text>
</comment>
<keyword evidence="1" id="KW-0378">Hydrolase</keyword>
<dbReference type="GO" id="GO:0016787">
    <property type="term" value="F:hydrolase activity"/>
    <property type="evidence" value="ECO:0007669"/>
    <property type="project" value="UniProtKB-KW"/>
</dbReference>
<gene>
    <name evidence="1" type="ORF">GBK04_21140</name>
</gene>
<dbReference type="InterPro" id="IPR006439">
    <property type="entry name" value="HAD-SF_hydro_IA"/>
</dbReference>
<dbReference type="NCBIfam" id="TIGR01509">
    <property type="entry name" value="HAD-SF-IA-v3"/>
    <property type="match status" value="1"/>
</dbReference>
<dbReference type="PANTHER" id="PTHR18901">
    <property type="entry name" value="2-DEOXYGLUCOSE-6-PHOSPHATE PHOSPHATASE 2"/>
    <property type="match status" value="1"/>
</dbReference>
<dbReference type="CDD" id="cd07505">
    <property type="entry name" value="HAD_BPGM-like"/>
    <property type="match status" value="1"/>
</dbReference>
<keyword evidence="2" id="KW-1185">Reference proteome</keyword>
<dbReference type="Pfam" id="PF00702">
    <property type="entry name" value="Hydrolase"/>
    <property type="match status" value="1"/>
</dbReference>
<dbReference type="AlphaFoldDB" id="A0A7C9F549"/>
<dbReference type="Gene3D" id="1.10.150.240">
    <property type="entry name" value="Putative phosphatase, domain 2"/>
    <property type="match status" value="1"/>
</dbReference>
<dbReference type="Gene3D" id="3.40.50.1000">
    <property type="entry name" value="HAD superfamily/HAD-like"/>
    <property type="match status" value="1"/>
</dbReference>
<protein>
    <submittedName>
        <fullName evidence="1">HAD-IA family hydrolase</fullName>
    </submittedName>
</protein>
<dbReference type="RefSeq" id="WP_152763127.1">
    <property type="nucleotide sequence ID" value="NZ_WHLY01000002.1"/>
</dbReference>
<reference evidence="1 2" key="1">
    <citation type="submission" date="2019-10" db="EMBL/GenBank/DDBJ databases">
        <title>Draft Genome Sequence of Cytophagaceae sp. SJW1-29.</title>
        <authorList>
            <person name="Choi A."/>
        </authorList>
    </citation>
    <scope>NUCLEOTIDE SEQUENCE [LARGE SCALE GENOMIC DNA]</scope>
    <source>
        <strain evidence="1 2">SJW1-29</strain>
    </source>
</reference>
<dbReference type="SUPFAM" id="SSF56784">
    <property type="entry name" value="HAD-like"/>
    <property type="match status" value="1"/>
</dbReference>
<proteinExistence type="predicted"/>
<evidence type="ECO:0000313" key="2">
    <source>
        <dbReference type="Proteomes" id="UP000479293"/>
    </source>
</evidence>
<dbReference type="EMBL" id="WHLY01000002">
    <property type="protein sequence ID" value="MPR35785.1"/>
    <property type="molecule type" value="Genomic_DNA"/>
</dbReference>
<dbReference type="SFLD" id="SFLDS00003">
    <property type="entry name" value="Haloacid_Dehalogenase"/>
    <property type="match status" value="1"/>
</dbReference>
<organism evidence="1 2">
    <name type="scientific">Salmonirosea aquatica</name>
    <dbReference type="NCBI Taxonomy" id="2654236"/>
    <lineage>
        <taxon>Bacteria</taxon>
        <taxon>Pseudomonadati</taxon>
        <taxon>Bacteroidota</taxon>
        <taxon>Cytophagia</taxon>
        <taxon>Cytophagales</taxon>
        <taxon>Spirosomataceae</taxon>
        <taxon>Salmonirosea</taxon>
    </lineage>
</organism>
<sequence length="222" mass="24605">MFQAVIFDMDGLLGDSEPIWQEVAIDIFKTVDVPLTVEICQEATGLGTAEFVKYIHTRYPWRHKSCDQIGEEILALAHERIGAAAHEMPGATELIRFFHSLNIPLAVASASPMNIIESVLERLNLRSYFTLWHSALLEARNKPYPDVYWGAARLLGVDPAACLAFEDSGNGLKSAVAAGMLTVTVPAAYEYNDPKFDIATLKIPSLLHFDQNIFDTLLKKLA</sequence>
<dbReference type="InterPro" id="IPR036412">
    <property type="entry name" value="HAD-like_sf"/>
</dbReference>
<dbReference type="SFLD" id="SFLDG01129">
    <property type="entry name" value="C1.5:_HAD__Beta-PGM__Phosphata"/>
    <property type="match status" value="1"/>
</dbReference>
<dbReference type="Proteomes" id="UP000479293">
    <property type="component" value="Unassembled WGS sequence"/>
</dbReference>
<accession>A0A7C9F549</accession>
<dbReference type="PANTHER" id="PTHR18901:SF38">
    <property type="entry name" value="PSEUDOURIDINE-5'-PHOSPHATASE"/>
    <property type="match status" value="1"/>
</dbReference>
<name>A0A7C9F549_9BACT</name>
<dbReference type="InterPro" id="IPR023198">
    <property type="entry name" value="PGP-like_dom2"/>
</dbReference>